<dbReference type="EMBL" id="CAMXCT020000387">
    <property type="protein sequence ID" value="CAL1131456.1"/>
    <property type="molecule type" value="Genomic_DNA"/>
</dbReference>
<feature type="transmembrane region" description="Helical" evidence="3">
    <location>
        <begin position="612"/>
        <end position="632"/>
    </location>
</feature>
<dbReference type="GO" id="GO:0005615">
    <property type="term" value="C:extracellular space"/>
    <property type="evidence" value="ECO:0007669"/>
    <property type="project" value="TreeGrafter"/>
</dbReference>
<dbReference type="Pfam" id="PF13855">
    <property type="entry name" value="LRR_8"/>
    <property type="match status" value="1"/>
</dbReference>
<keyword evidence="3" id="KW-0812">Transmembrane</keyword>
<dbReference type="EMBL" id="CAMXCT030000387">
    <property type="protein sequence ID" value="CAL4765393.1"/>
    <property type="molecule type" value="Genomic_DNA"/>
</dbReference>
<protein>
    <submittedName>
        <fullName evidence="6">Plant intracellular Ras-group-related LRR protein 2</fullName>
    </submittedName>
</protein>
<dbReference type="SMART" id="SM00364">
    <property type="entry name" value="LRR_BAC"/>
    <property type="match status" value="8"/>
</dbReference>
<sequence>MTNLDSQRAQPQAAAGEELSVVLPLLQWVYAARVQDRPLTSGDGDIEHFARIVRLAERWGLRDVGELQERIMAKRSRARGAGTLPEDLLTAYRNNALKGRFSFRCPAWLDMEVPLEGGLTALLQLRSEYFRAMLSGAWAESWDPSVGIPRCCPIASLGLQEVREAFALKLSVAPSQLQLLTTASNFEELGDDEVQVCVQADPLEDAFVQHLNLLDFQEVATLRSLELSGWRHPRLPEHIGEMAHLKSIVIKTSDLELLPPRIFSATLQVLYIERTKISVLPSLHDLKTLQVLQVRSTKLEEVPSLPDSLEFLQLERCSLRRMSNLMGCYQLKRLSLDVNHLTELPDFPISLEKISVQHNRLRYLPGSLTKLQNLQGLFLTDNCLMELPVNIGQLKNLKELHLESNKLCSLPDSFGNLTELRKLDLERNRIRQVPETCANIQKLEELFIDAEKLDEWPNEHWRNVNVVRFVFGLLTLLLNLWLQLFILYNVNHYIVQNAVHDAQVNYARFHHEVFDKEGVFSQEKWDNWNHGPYMELCNMAVSKLSFSAGIVFLWSARMLNEVRDSWQLAHDLFAIESLPLDAKPHDMLHEVKDDSGETLHVEIVAVNRMARFLMTVFVLLPKIIVAMLLAYIGCRWLAATQSFGDLILNALALEFVIGIDDLMYEAFTPLDVRQFIEQTKFAHLPKADHRAHSDETIAELLRSTVLLVGIVIWAFVYLNYLQQVLPNFPHDIREHCSNRFYSHYEELCCPTRDEKTVVTMYWPRDQMARLLEFIHGGTFVAKAEDLRIAVDCASFFGVPSLLHHVREWIANNLKVSTAPTLWRFVETEPLLKMQDIDCCEDAEDVEAACFEFHLEHFSELAGIKAVIFNRDCRSALLQFNDVPAGAPK</sequence>
<keyword evidence="2" id="KW-0677">Repeat</keyword>
<keyword evidence="1" id="KW-0433">Leucine-rich repeat</keyword>
<dbReference type="PANTHER" id="PTHR45712:SF22">
    <property type="entry name" value="INSULIN-LIKE GROWTH FACTOR-BINDING PROTEIN COMPLEX ACID LABILE SUBUNIT"/>
    <property type="match status" value="1"/>
</dbReference>
<evidence type="ECO:0000256" key="1">
    <source>
        <dbReference type="ARBA" id="ARBA00022614"/>
    </source>
</evidence>
<dbReference type="Proteomes" id="UP001152797">
    <property type="component" value="Unassembled WGS sequence"/>
</dbReference>
<gene>
    <name evidence="4" type="ORF">C1SCF055_LOCUS6164</name>
</gene>
<proteinExistence type="predicted"/>
<feature type="transmembrane region" description="Helical" evidence="3">
    <location>
        <begin position="469"/>
        <end position="488"/>
    </location>
</feature>
<dbReference type="InterPro" id="IPR032675">
    <property type="entry name" value="LRR_dom_sf"/>
</dbReference>
<dbReference type="SMART" id="SM00369">
    <property type="entry name" value="LRR_TYP"/>
    <property type="match status" value="3"/>
</dbReference>
<dbReference type="InterPro" id="IPR001611">
    <property type="entry name" value="Leu-rich_rpt"/>
</dbReference>
<evidence type="ECO:0000313" key="6">
    <source>
        <dbReference type="EMBL" id="CAL4765393.1"/>
    </source>
</evidence>
<evidence type="ECO:0000256" key="2">
    <source>
        <dbReference type="ARBA" id="ARBA00022737"/>
    </source>
</evidence>
<keyword evidence="7" id="KW-1185">Reference proteome</keyword>
<organism evidence="4">
    <name type="scientific">Cladocopium goreaui</name>
    <dbReference type="NCBI Taxonomy" id="2562237"/>
    <lineage>
        <taxon>Eukaryota</taxon>
        <taxon>Sar</taxon>
        <taxon>Alveolata</taxon>
        <taxon>Dinophyceae</taxon>
        <taxon>Suessiales</taxon>
        <taxon>Symbiodiniaceae</taxon>
        <taxon>Cladocopium</taxon>
    </lineage>
</organism>
<evidence type="ECO:0000313" key="4">
    <source>
        <dbReference type="EMBL" id="CAI3978081.1"/>
    </source>
</evidence>
<dbReference type="InterPro" id="IPR050333">
    <property type="entry name" value="SLRP"/>
</dbReference>
<name>A0A9P1FJB7_9DINO</name>
<evidence type="ECO:0000313" key="7">
    <source>
        <dbReference type="Proteomes" id="UP001152797"/>
    </source>
</evidence>
<dbReference type="OrthoDB" id="1728874at2759"/>
<keyword evidence="3" id="KW-1133">Transmembrane helix</keyword>
<feature type="transmembrane region" description="Helical" evidence="3">
    <location>
        <begin position="700"/>
        <end position="720"/>
    </location>
</feature>
<evidence type="ECO:0000313" key="5">
    <source>
        <dbReference type="EMBL" id="CAL1131456.1"/>
    </source>
</evidence>
<dbReference type="SUPFAM" id="SSF52058">
    <property type="entry name" value="L domain-like"/>
    <property type="match status" value="1"/>
</dbReference>
<dbReference type="PROSITE" id="PS51450">
    <property type="entry name" value="LRR"/>
    <property type="match status" value="1"/>
</dbReference>
<reference evidence="5" key="2">
    <citation type="submission" date="2024-04" db="EMBL/GenBank/DDBJ databases">
        <authorList>
            <person name="Chen Y."/>
            <person name="Shah S."/>
            <person name="Dougan E. K."/>
            <person name="Thang M."/>
            <person name="Chan C."/>
        </authorList>
    </citation>
    <scope>NUCLEOTIDE SEQUENCE [LARGE SCALE GENOMIC DNA]</scope>
</reference>
<dbReference type="EMBL" id="CAMXCT010000387">
    <property type="protein sequence ID" value="CAI3978081.1"/>
    <property type="molecule type" value="Genomic_DNA"/>
</dbReference>
<dbReference type="Gene3D" id="3.80.10.10">
    <property type="entry name" value="Ribonuclease Inhibitor"/>
    <property type="match status" value="1"/>
</dbReference>
<keyword evidence="3" id="KW-0472">Membrane</keyword>
<evidence type="ECO:0000256" key="3">
    <source>
        <dbReference type="SAM" id="Phobius"/>
    </source>
</evidence>
<dbReference type="InterPro" id="IPR003591">
    <property type="entry name" value="Leu-rich_rpt_typical-subtyp"/>
</dbReference>
<comment type="caution">
    <text evidence="4">The sequence shown here is derived from an EMBL/GenBank/DDBJ whole genome shotgun (WGS) entry which is preliminary data.</text>
</comment>
<dbReference type="AlphaFoldDB" id="A0A9P1FJB7"/>
<accession>A0A9P1FJB7</accession>
<reference evidence="4" key="1">
    <citation type="submission" date="2022-10" db="EMBL/GenBank/DDBJ databases">
        <authorList>
            <person name="Chen Y."/>
            <person name="Dougan E. K."/>
            <person name="Chan C."/>
            <person name="Rhodes N."/>
            <person name="Thang M."/>
        </authorList>
    </citation>
    <scope>NUCLEOTIDE SEQUENCE</scope>
</reference>
<dbReference type="PANTHER" id="PTHR45712">
    <property type="entry name" value="AGAP008170-PA"/>
    <property type="match status" value="1"/>
</dbReference>